<dbReference type="UniPathway" id="UPA00834">
    <property type="reaction ID" value="UER00712"/>
</dbReference>
<dbReference type="PANTHER" id="PTHR43448:SF7">
    <property type="entry name" value="4-HYDROXYBENZOATE SOLANESYLTRANSFERASE"/>
    <property type="match status" value="1"/>
</dbReference>
<keyword evidence="5 14" id="KW-0808">Transferase</keyword>
<evidence type="ECO:0000313" key="15">
    <source>
        <dbReference type="EMBL" id="KJF16783.1"/>
    </source>
</evidence>
<evidence type="ECO:0000256" key="3">
    <source>
        <dbReference type="ARBA" id="ARBA00012292"/>
    </source>
</evidence>
<dbReference type="HAMAP" id="MF_00154">
    <property type="entry name" value="CyoE_CtaB"/>
    <property type="match status" value="1"/>
</dbReference>
<dbReference type="GO" id="GO:0005886">
    <property type="term" value="C:plasma membrane"/>
    <property type="evidence" value="ECO:0007669"/>
    <property type="project" value="UniProtKB-SubCell"/>
</dbReference>
<sequence length="301" mass="32864">MNSIPVALKTGSGFKTVRAYVVLMKPRIIELLLTTTLPAMVVAQRGLPSISRVLITLLGGTLSAGGANAANMWFDRDIDALMKRTKQRPLVTGEISPTAGLSFAILVELISFIILWKYDNLLTASLSLAAAAFYFFVYTMWLKRSSSQNIVIGGAAGAVPVLVGWAAVQNDITLSGVMMFLIIFLWTPPHFWALAFRYKEDYSNAGVPMLPSVASFEQTSRSILIYTVILVIATLVMGPIAHLGVIYDVTAIALGAGFIYYALKLRSSHSPKVAMRVFSYSITYLTVLFLAMGIDTLVFHH</sequence>
<dbReference type="GO" id="GO:0008495">
    <property type="term" value="F:protoheme IX farnesyltransferase activity"/>
    <property type="evidence" value="ECO:0007669"/>
    <property type="project" value="UniProtKB-UniRule"/>
</dbReference>
<evidence type="ECO:0000256" key="13">
    <source>
        <dbReference type="ARBA" id="ARBA00047690"/>
    </source>
</evidence>
<comment type="similarity">
    <text evidence="14">Belongs to the UbiA prenyltransferase family. Protoheme IX farnesyltransferase subfamily.</text>
</comment>
<keyword evidence="16" id="KW-1185">Reference proteome</keyword>
<feature type="transmembrane region" description="Helical" evidence="14">
    <location>
        <begin position="223"/>
        <end position="240"/>
    </location>
</feature>
<dbReference type="InterPro" id="IPR044878">
    <property type="entry name" value="UbiA_sf"/>
</dbReference>
<feature type="transmembrane region" description="Helical" evidence="14">
    <location>
        <begin position="277"/>
        <end position="299"/>
    </location>
</feature>
<dbReference type="AlphaFoldDB" id="A0A0D8HFT1"/>
<dbReference type="EMBL" id="JXYS01000074">
    <property type="protein sequence ID" value="KJF16783.1"/>
    <property type="molecule type" value="Genomic_DNA"/>
</dbReference>
<feature type="transmembrane region" description="Helical" evidence="14">
    <location>
        <begin position="174"/>
        <end position="195"/>
    </location>
</feature>
<dbReference type="CDD" id="cd13957">
    <property type="entry name" value="PT_UbiA_Cox10"/>
    <property type="match status" value="1"/>
</dbReference>
<evidence type="ECO:0000256" key="8">
    <source>
        <dbReference type="ARBA" id="ARBA00023133"/>
    </source>
</evidence>
<keyword evidence="4 14" id="KW-1003">Cell membrane</keyword>
<accession>A0A0D8HFT1</accession>
<evidence type="ECO:0000256" key="9">
    <source>
        <dbReference type="ARBA" id="ARBA00023136"/>
    </source>
</evidence>
<reference evidence="15 16" key="1">
    <citation type="submission" date="2015-01" db="EMBL/GenBank/DDBJ databases">
        <title>Draft genome of the acidophilic iron oxidizer Acidithrix ferrooxidans strain Py-F3.</title>
        <authorList>
            <person name="Poehlein A."/>
            <person name="Eisen S."/>
            <person name="Schloemann M."/>
            <person name="Johnson B.D."/>
            <person name="Daniel R."/>
            <person name="Muehling M."/>
        </authorList>
    </citation>
    <scope>NUCLEOTIDE SEQUENCE [LARGE SCALE GENOMIC DNA]</scope>
    <source>
        <strain evidence="15 16">Py-F3</strain>
    </source>
</reference>
<dbReference type="Proteomes" id="UP000032360">
    <property type="component" value="Unassembled WGS sequence"/>
</dbReference>
<comment type="caution">
    <text evidence="15">The sequence shown here is derived from an EMBL/GenBank/DDBJ whole genome shotgun (WGS) entry which is preliminary data.</text>
</comment>
<dbReference type="FunFam" id="1.10.357.140:FF:000001">
    <property type="entry name" value="Protoheme IX farnesyltransferase"/>
    <property type="match status" value="1"/>
</dbReference>
<evidence type="ECO:0000256" key="7">
    <source>
        <dbReference type="ARBA" id="ARBA00022989"/>
    </source>
</evidence>
<comment type="pathway">
    <text evidence="2 14">Porphyrin-containing compound metabolism; heme O biosynthesis; heme O from protoheme: step 1/1.</text>
</comment>
<dbReference type="RefSeq" id="WP_052605972.1">
    <property type="nucleotide sequence ID" value="NZ_JXYS01000074.1"/>
</dbReference>
<evidence type="ECO:0000256" key="1">
    <source>
        <dbReference type="ARBA" id="ARBA00004651"/>
    </source>
</evidence>
<dbReference type="InterPro" id="IPR000537">
    <property type="entry name" value="UbiA_prenyltransferase"/>
</dbReference>
<protein>
    <recommendedName>
        <fullName evidence="11 14">Protoheme IX farnesyltransferase</fullName>
        <ecNumber evidence="3 14">2.5.1.141</ecNumber>
    </recommendedName>
    <alternativeName>
        <fullName evidence="12 14">Heme B farnesyltransferase</fullName>
    </alternativeName>
    <alternativeName>
        <fullName evidence="10 14">Heme O synthase</fullName>
    </alternativeName>
</protein>
<dbReference type="PANTHER" id="PTHR43448">
    <property type="entry name" value="PROTOHEME IX FARNESYLTRANSFERASE, MITOCHONDRIAL"/>
    <property type="match status" value="1"/>
</dbReference>
<keyword evidence="7 14" id="KW-1133">Transmembrane helix</keyword>
<feature type="transmembrane region" description="Helical" evidence="14">
    <location>
        <begin position="28"/>
        <end position="47"/>
    </location>
</feature>
<feature type="transmembrane region" description="Helical" evidence="14">
    <location>
        <begin position="122"/>
        <end position="142"/>
    </location>
</feature>
<feature type="transmembrane region" description="Helical" evidence="14">
    <location>
        <begin position="149"/>
        <end position="168"/>
    </location>
</feature>
<evidence type="ECO:0000256" key="5">
    <source>
        <dbReference type="ARBA" id="ARBA00022679"/>
    </source>
</evidence>
<comment type="subcellular location">
    <subcellularLocation>
        <location evidence="1 14">Cell membrane</location>
        <topology evidence="1 14">Multi-pass membrane protein</topology>
    </subcellularLocation>
</comment>
<evidence type="ECO:0000256" key="14">
    <source>
        <dbReference type="HAMAP-Rule" id="MF_00154"/>
    </source>
</evidence>
<dbReference type="GO" id="GO:0048034">
    <property type="term" value="P:heme O biosynthetic process"/>
    <property type="evidence" value="ECO:0007669"/>
    <property type="project" value="UniProtKB-UniRule"/>
</dbReference>
<dbReference type="PATRIC" id="fig|1280514.3.peg.3116"/>
<evidence type="ECO:0000256" key="10">
    <source>
        <dbReference type="ARBA" id="ARBA00030253"/>
    </source>
</evidence>
<dbReference type="PROSITE" id="PS00943">
    <property type="entry name" value="UBIA"/>
    <property type="match status" value="1"/>
</dbReference>
<gene>
    <name evidence="15" type="primary">ctaB2</name>
    <name evidence="14" type="synonym">ctaB</name>
    <name evidence="15" type="ORF">AXFE_23620</name>
</gene>
<evidence type="ECO:0000313" key="16">
    <source>
        <dbReference type="Proteomes" id="UP000032360"/>
    </source>
</evidence>
<keyword evidence="8 14" id="KW-0350">Heme biosynthesis</keyword>
<evidence type="ECO:0000256" key="6">
    <source>
        <dbReference type="ARBA" id="ARBA00022692"/>
    </source>
</evidence>
<feature type="transmembrane region" description="Helical" evidence="14">
    <location>
        <begin position="95"/>
        <end position="116"/>
    </location>
</feature>
<dbReference type="InterPro" id="IPR006369">
    <property type="entry name" value="Protohaem_IX_farnesylTrfase"/>
</dbReference>
<dbReference type="InterPro" id="IPR030470">
    <property type="entry name" value="UbiA_prenylTrfase_CS"/>
</dbReference>
<evidence type="ECO:0000256" key="4">
    <source>
        <dbReference type="ARBA" id="ARBA00022475"/>
    </source>
</evidence>
<comment type="catalytic activity">
    <reaction evidence="13 14">
        <text>heme b + (2E,6E)-farnesyl diphosphate + H2O = Fe(II)-heme o + diphosphate</text>
        <dbReference type="Rhea" id="RHEA:28070"/>
        <dbReference type="ChEBI" id="CHEBI:15377"/>
        <dbReference type="ChEBI" id="CHEBI:33019"/>
        <dbReference type="ChEBI" id="CHEBI:60344"/>
        <dbReference type="ChEBI" id="CHEBI:60530"/>
        <dbReference type="ChEBI" id="CHEBI:175763"/>
        <dbReference type="EC" id="2.5.1.141"/>
    </reaction>
</comment>
<dbReference type="STRING" id="1280514.AXFE_23620"/>
<comment type="miscellaneous">
    <text evidence="14">Carbon 2 of the heme B porphyrin ring is defined according to the Fischer nomenclature.</text>
</comment>
<dbReference type="EC" id="2.5.1.141" evidence="3 14"/>
<evidence type="ECO:0000256" key="2">
    <source>
        <dbReference type="ARBA" id="ARBA00004919"/>
    </source>
</evidence>
<proteinExistence type="inferred from homology"/>
<evidence type="ECO:0000256" key="11">
    <source>
        <dbReference type="ARBA" id="ARBA00040810"/>
    </source>
</evidence>
<keyword evidence="9 14" id="KW-0472">Membrane</keyword>
<dbReference type="Gene3D" id="1.10.357.140">
    <property type="entry name" value="UbiA prenyltransferase"/>
    <property type="match status" value="1"/>
</dbReference>
<feature type="transmembrane region" description="Helical" evidence="14">
    <location>
        <begin position="53"/>
        <end position="74"/>
    </location>
</feature>
<name>A0A0D8HFT1_9ACTN</name>
<evidence type="ECO:0000256" key="12">
    <source>
        <dbReference type="ARBA" id="ARBA00042475"/>
    </source>
</evidence>
<comment type="function">
    <text evidence="14">Converts heme B (protoheme IX) to heme O by substitution of the vinyl group on carbon 2 of heme B porphyrin ring with a hydroxyethyl farnesyl side group.</text>
</comment>
<organism evidence="15 16">
    <name type="scientific">Acidithrix ferrooxidans</name>
    <dbReference type="NCBI Taxonomy" id="1280514"/>
    <lineage>
        <taxon>Bacteria</taxon>
        <taxon>Bacillati</taxon>
        <taxon>Actinomycetota</taxon>
        <taxon>Acidimicrobiia</taxon>
        <taxon>Acidimicrobiales</taxon>
        <taxon>Acidimicrobiaceae</taxon>
        <taxon>Acidithrix</taxon>
    </lineage>
</organism>
<keyword evidence="6 14" id="KW-0812">Transmembrane</keyword>
<dbReference type="NCBIfam" id="NF003349">
    <property type="entry name" value="PRK04375.1-2"/>
    <property type="match status" value="1"/>
</dbReference>
<dbReference type="NCBIfam" id="TIGR01473">
    <property type="entry name" value="cyoE_ctaB"/>
    <property type="match status" value="1"/>
</dbReference>
<feature type="transmembrane region" description="Helical" evidence="14">
    <location>
        <begin position="246"/>
        <end position="265"/>
    </location>
</feature>
<dbReference type="Pfam" id="PF01040">
    <property type="entry name" value="UbiA"/>
    <property type="match status" value="1"/>
</dbReference>
<dbReference type="OrthoDB" id="9814417at2"/>